<evidence type="ECO:0000313" key="1">
    <source>
        <dbReference type="EMBL" id="KAK2634933.1"/>
    </source>
</evidence>
<dbReference type="Proteomes" id="UP001280121">
    <property type="component" value="Unassembled WGS sequence"/>
</dbReference>
<proteinExistence type="predicted"/>
<dbReference type="EMBL" id="JANJYI010000009">
    <property type="protein sequence ID" value="KAK2634933.1"/>
    <property type="molecule type" value="Genomic_DNA"/>
</dbReference>
<protein>
    <submittedName>
        <fullName evidence="1">Uncharacterized protein</fullName>
    </submittedName>
</protein>
<evidence type="ECO:0000313" key="2">
    <source>
        <dbReference type="Proteomes" id="UP001280121"/>
    </source>
</evidence>
<name>A0AAD9TFN7_9ROSI</name>
<accession>A0AAD9TFN7</accession>
<organism evidence="1 2">
    <name type="scientific">Dipteronia dyeriana</name>
    <dbReference type="NCBI Taxonomy" id="168575"/>
    <lineage>
        <taxon>Eukaryota</taxon>
        <taxon>Viridiplantae</taxon>
        <taxon>Streptophyta</taxon>
        <taxon>Embryophyta</taxon>
        <taxon>Tracheophyta</taxon>
        <taxon>Spermatophyta</taxon>
        <taxon>Magnoliopsida</taxon>
        <taxon>eudicotyledons</taxon>
        <taxon>Gunneridae</taxon>
        <taxon>Pentapetalae</taxon>
        <taxon>rosids</taxon>
        <taxon>malvids</taxon>
        <taxon>Sapindales</taxon>
        <taxon>Sapindaceae</taxon>
        <taxon>Hippocastanoideae</taxon>
        <taxon>Acereae</taxon>
        <taxon>Dipteronia</taxon>
    </lineage>
</organism>
<dbReference type="AlphaFoldDB" id="A0AAD9TFN7"/>
<gene>
    <name evidence="1" type="ORF">Ddye_029725</name>
</gene>
<sequence>MPAKSLVNRLPPSMATPVNVSPAEDKLPLTGKAFHLAFGQSSLFASSFDKVQKKRESLAMELNGRLLERENINYAKIVDSIMERIYEIMGKGSIDCRKASQQMAFTMLGATIFGDAFLAWSQASIYEEL</sequence>
<keyword evidence="2" id="KW-1185">Reference proteome</keyword>
<reference evidence="1" key="1">
    <citation type="journal article" date="2023" name="Plant J.">
        <title>Genome sequences and population genomics provide insights into the demographic history, inbreeding, and mutation load of two 'living fossil' tree species of Dipteronia.</title>
        <authorList>
            <person name="Feng Y."/>
            <person name="Comes H.P."/>
            <person name="Chen J."/>
            <person name="Zhu S."/>
            <person name="Lu R."/>
            <person name="Zhang X."/>
            <person name="Li P."/>
            <person name="Qiu J."/>
            <person name="Olsen K.M."/>
            <person name="Qiu Y."/>
        </authorList>
    </citation>
    <scope>NUCLEOTIDE SEQUENCE</scope>
    <source>
        <strain evidence="1">KIB01</strain>
    </source>
</reference>
<comment type="caution">
    <text evidence="1">The sequence shown here is derived from an EMBL/GenBank/DDBJ whole genome shotgun (WGS) entry which is preliminary data.</text>
</comment>